<evidence type="ECO:0000313" key="3">
    <source>
        <dbReference type="EMBL" id="KAK8009238.1"/>
    </source>
</evidence>
<dbReference type="Gene3D" id="3.90.1200.10">
    <property type="match status" value="1"/>
</dbReference>
<dbReference type="PANTHER" id="PTHR12149">
    <property type="entry name" value="FRUCTOSAMINE 3 KINASE-RELATED PROTEIN"/>
    <property type="match status" value="1"/>
</dbReference>
<sequence>MVATTTFDQRHTLLGTGSFQNDEAVEKCGKGLVCNADFTSQSQLTSHLAGLPPGTKIVEGLPWGASAWTATYKVTTEQGDGSQKFYFVKTAKDRGAIMMEGEYNSLQSLGSASPGFVPRVYGWGKMEKSDTYFLVMDFIDLTMSLPNPAKFSQVLADMHKSSVSPTGKFGFPTPTCHGRHIQPNDWDESWNTYFTRLITIFFQIDLDVNGPWLQYEEAFKTLSTSVIPQLLNPPQAEGRVLKPCLVHGDLWEDNTGTDVNTGRFIVYDPSAMYAHNEYELGMWRRDEIRIGSAHIKQYLRRYPPSEPVEQWDDRNRLYSIKFKLAHSSGWPGLTETREQILEDMLFLIKKYSD</sequence>
<evidence type="ECO:0000313" key="4">
    <source>
        <dbReference type="Proteomes" id="UP001396898"/>
    </source>
</evidence>
<dbReference type="Proteomes" id="UP001396898">
    <property type="component" value="Unassembled WGS sequence"/>
</dbReference>
<gene>
    <name evidence="3" type="ORF">PG991_011789</name>
</gene>
<dbReference type="EC" id="2.7.1.172" evidence="1"/>
<dbReference type="InterPro" id="IPR016477">
    <property type="entry name" value="Fructo-/Ketosamine-3-kinase"/>
</dbReference>
<name>A0ABR1RF92_9PEZI</name>
<comment type="catalytic activity">
    <reaction evidence="2">
        <text>N(6)-D-ribulosyl-L-lysyl-[protein] + ATP = N(6)-(3-O-phospho-D-ribulosyl)-L-lysyl-[protein] + ADP + H(+)</text>
        <dbReference type="Rhea" id="RHEA:48432"/>
        <dbReference type="Rhea" id="RHEA-COMP:12103"/>
        <dbReference type="Rhea" id="RHEA-COMP:12104"/>
        <dbReference type="ChEBI" id="CHEBI:15378"/>
        <dbReference type="ChEBI" id="CHEBI:30616"/>
        <dbReference type="ChEBI" id="CHEBI:90418"/>
        <dbReference type="ChEBI" id="CHEBI:90420"/>
        <dbReference type="ChEBI" id="CHEBI:456216"/>
        <dbReference type="EC" id="2.7.1.172"/>
    </reaction>
    <physiologicalReaction direction="left-to-right" evidence="2">
        <dbReference type="Rhea" id="RHEA:48433"/>
    </physiologicalReaction>
</comment>
<keyword evidence="4" id="KW-1185">Reference proteome</keyword>
<comment type="caution">
    <text evidence="3">The sequence shown here is derived from an EMBL/GenBank/DDBJ whole genome shotgun (WGS) entry which is preliminary data.</text>
</comment>
<dbReference type="InterPro" id="IPR011009">
    <property type="entry name" value="Kinase-like_dom_sf"/>
</dbReference>
<dbReference type="EMBL" id="JAQQWI010000016">
    <property type="protein sequence ID" value="KAK8009238.1"/>
    <property type="molecule type" value="Genomic_DNA"/>
</dbReference>
<accession>A0ABR1RF92</accession>
<reference evidence="3 4" key="1">
    <citation type="submission" date="2023-01" db="EMBL/GenBank/DDBJ databases">
        <title>Analysis of 21 Apiospora genomes using comparative genomics revels a genus with tremendous synthesis potential of carbohydrate active enzymes and secondary metabolites.</title>
        <authorList>
            <person name="Sorensen T."/>
        </authorList>
    </citation>
    <scope>NUCLEOTIDE SEQUENCE [LARGE SCALE GENOMIC DNA]</scope>
    <source>
        <strain evidence="3 4">CBS 20057</strain>
    </source>
</reference>
<dbReference type="Pfam" id="PF03881">
    <property type="entry name" value="Fructosamin_kin"/>
    <property type="match status" value="1"/>
</dbReference>
<dbReference type="Gene3D" id="3.30.200.20">
    <property type="entry name" value="Phosphorylase Kinase, domain 1"/>
    <property type="match status" value="1"/>
</dbReference>
<proteinExistence type="predicted"/>
<evidence type="ECO:0000256" key="1">
    <source>
        <dbReference type="ARBA" id="ARBA00011961"/>
    </source>
</evidence>
<organism evidence="3 4">
    <name type="scientific">Apiospora marii</name>
    <dbReference type="NCBI Taxonomy" id="335849"/>
    <lineage>
        <taxon>Eukaryota</taxon>
        <taxon>Fungi</taxon>
        <taxon>Dikarya</taxon>
        <taxon>Ascomycota</taxon>
        <taxon>Pezizomycotina</taxon>
        <taxon>Sordariomycetes</taxon>
        <taxon>Xylariomycetidae</taxon>
        <taxon>Amphisphaeriales</taxon>
        <taxon>Apiosporaceae</taxon>
        <taxon>Apiospora</taxon>
    </lineage>
</organism>
<evidence type="ECO:0000256" key="2">
    <source>
        <dbReference type="ARBA" id="ARBA00048655"/>
    </source>
</evidence>
<dbReference type="PANTHER" id="PTHR12149:SF8">
    <property type="entry name" value="PROTEIN-RIBULOSAMINE 3-KINASE"/>
    <property type="match status" value="1"/>
</dbReference>
<dbReference type="SUPFAM" id="SSF56112">
    <property type="entry name" value="Protein kinase-like (PK-like)"/>
    <property type="match status" value="1"/>
</dbReference>
<protein>
    <recommendedName>
        <fullName evidence="1">protein-ribulosamine 3-kinase</fullName>
        <ecNumber evidence="1">2.7.1.172</ecNumber>
    </recommendedName>
</protein>